<evidence type="ECO:0000256" key="1">
    <source>
        <dbReference type="SAM" id="MobiDB-lite"/>
    </source>
</evidence>
<feature type="transmembrane region" description="Helical" evidence="2">
    <location>
        <begin position="356"/>
        <end position="376"/>
    </location>
</feature>
<dbReference type="GeneID" id="129921611"/>
<gene>
    <name evidence="4" type="primary">LOC129921611</name>
</gene>
<protein>
    <submittedName>
        <fullName evidence="4">Mucin-2-like</fullName>
    </submittedName>
</protein>
<feature type="region of interest" description="Disordered" evidence="1">
    <location>
        <begin position="140"/>
        <end position="175"/>
    </location>
</feature>
<organism evidence="3 4">
    <name type="scientific">Biomphalaria glabrata</name>
    <name type="common">Bloodfluke planorb</name>
    <name type="synonym">Freshwater snail</name>
    <dbReference type="NCBI Taxonomy" id="6526"/>
    <lineage>
        <taxon>Eukaryota</taxon>
        <taxon>Metazoa</taxon>
        <taxon>Spiralia</taxon>
        <taxon>Lophotrochozoa</taxon>
        <taxon>Mollusca</taxon>
        <taxon>Gastropoda</taxon>
        <taxon>Heterobranchia</taxon>
        <taxon>Euthyneura</taxon>
        <taxon>Panpulmonata</taxon>
        <taxon>Hygrophila</taxon>
        <taxon>Lymnaeoidea</taxon>
        <taxon>Planorbidae</taxon>
        <taxon>Biomphalaria</taxon>
    </lineage>
</organism>
<evidence type="ECO:0000256" key="2">
    <source>
        <dbReference type="SAM" id="Phobius"/>
    </source>
</evidence>
<feature type="compositionally biased region" description="Polar residues" evidence="1">
    <location>
        <begin position="147"/>
        <end position="161"/>
    </location>
</feature>
<sequence>METQRLLQDITVASFFVRVEQLFIKFSLLQRNKNDTTAFLKCSWTIEGNEEPISASFYKDDDLFSECFLKSSVSCSARGNFFSRFSYDYRKEERSIFILIDKIVESQIDSYLCTIQLKDETLFSEKLSIEAGATPKSVSSVPREETILSSQPLGATPTSVYSAPRKTFGATPTSVSSVPREETILSSQSLGATPTSVYSAPRKTFGATPTSVSSVPREETILSSQSLGATPTSVSSVPREETILSSQSLGATPTSVYSAPRKTFGATPTSVSSVPREETILFSQSLGATPTSVSSVPREETILSSQSLAGATPTIVSSVPREETILYSQTLGAAPTSVSSNPIGESTTLSSETKSILYAVGSFGAALVLFIVFLVVRKCGTKKHTTINIA</sequence>
<accession>A0A9W2YCH5</accession>
<reference evidence="4" key="1">
    <citation type="submission" date="2025-08" db="UniProtKB">
        <authorList>
            <consortium name="RefSeq"/>
        </authorList>
    </citation>
    <scope>IDENTIFICATION</scope>
</reference>
<keyword evidence="3" id="KW-1185">Reference proteome</keyword>
<dbReference type="RefSeq" id="XP_055860438.1">
    <property type="nucleotide sequence ID" value="XM_056004463.1"/>
</dbReference>
<keyword evidence="2" id="KW-0812">Transmembrane</keyword>
<dbReference type="AlphaFoldDB" id="A0A9W2YCH5"/>
<dbReference type="Proteomes" id="UP001165740">
    <property type="component" value="Chromosome 11"/>
</dbReference>
<keyword evidence="2" id="KW-0472">Membrane</keyword>
<proteinExistence type="predicted"/>
<evidence type="ECO:0000313" key="4">
    <source>
        <dbReference type="RefSeq" id="XP_055860438.1"/>
    </source>
</evidence>
<keyword evidence="2" id="KW-1133">Transmembrane helix</keyword>
<evidence type="ECO:0000313" key="3">
    <source>
        <dbReference type="Proteomes" id="UP001165740"/>
    </source>
</evidence>
<name>A0A9W2YCH5_BIOGL</name>